<dbReference type="RefSeq" id="WP_148377580.1">
    <property type="nucleotide sequence ID" value="NZ_VSIY01000005.1"/>
</dbReference>
<reference evidence="1 2" key="1">
    <citation type="submission" date="2019-08" db="EMBL/GenBank/DDBJ databases">
        <title>Identification of a novel species of the genus Boseongicola.</title>
        <authorList>
            <person name="Zhang X.-Q."/>
        </authorList>
    </citation>
    <scope>NUCLEOTIDE SEQUENCE [LARGE SCALE GENOMIC DNA]</scope>
    <source>
        <strain evidence="1 2">HY14</strain>
    </source>
</reference>
<protein>
    <submittedName>
        <fullName evidence="1">Uncharacterized protein</fullName>
    </submittedName>
</protein>
<sequence>MDFKTEPEWAAALVAVIDEQVDAIVNLPFRTPDEEKLCAELRRRAIELQHWARIIRRGVEFKEMQRENATLRRQVNRLENARPDPHG</sequence>
<name>A0A5D0RLZ9_9RHOB</name>
<comment type="caution">
    <text evidence="1">The sequence shown here is derived from an EMBL/GenBank/DDBJ whole genome shotgun (WGS) entry which is preliminary data.</text>
</comment>
<proteinExistence type="predicted"/>
<gene>
    <name evidence="1" type="ORF">FVF75_08685</name>
</gene>
<dbReference type="AlphaFoldDB" id="A0A5D0RLZ9"/>
<accession>A0A5D0RLZ9</accession>
<organism evidence="1 2">
    <name type="scientific">Maritimibacter fusiformis</name>
    <dbReference type="NCBI Taxonomy" id="2603819"/>
    <lineage>
        <taxon>Bacteria</taxon>
        <taxon>Pseudomonadati</taxon>
        <taxon>Pseudomonadota</taxon>
        <taxon>Alphaproteobacteria</taxon>
        <taxon>Rhodobacterales</taxon>
        <taxon>Roseobacteraceae</taxon>
        <taxon>Maritimibacter</taxon>
    </lineage>
</organism>
<keyword evidence="2" id="KW-1185">Reference proteome</keyword>
<dbReference type="EMBL" id="VSIY01000005">
    <property type="protein sequence ID" value="TYB81771.1"/>
    <property type="molecule type" value="Genomic_DNA"/>
</dbReference>
<dbReference type="Proteomes" id="UP000322080">
    <property type="component" value="Unassembled WGS sequence"/>
</dbReference>
<evidence type="ECO:0000313" key="1">
    <source>
        <dbReference type="EMBL" id="TYB81771.1"/>
    </source>
</evidence>
<evidence type="ECO:0000313" key="2">
    <source>
        <dbReference type="Proteomes" id="UP000322080"/>
    </source>
</evidence>